<accession>A0A6H0XNZ6</accession>
<dbReference type="PANTHER" id="PTHR31250">
    <property type="entry name" value="IQ DOMAIN-CONTAINING PROTEIN IQM3"/>
    <property type="match status" value="1"/>
</dbReference>
<reference evidence="6 7" key="1">
    <citation type="journal article" date="2016" name="Sci. Rep.">
        <title>Peltaster fructicola genome reveals evolution from an invasive phytopathogen to an ectophytic parasite.</title>
        <authorList>
            <person name="Xu C."/>
            <person name="Chen H."/>
            <person name="Gleason M.L."/>
            <person name="Xu J.R."/>
            <person name="Liu H."/>
            <person name="Zhang R."/>
            <person name="Sun G."/>
        </authorList>
    </citation>
    <scope>NUCLEOTIDE SEQUENCE [LARGE SCALE GENOMIC DNA]</scope>
    <source>
        <strain evidence="6 7">LNHT1506</strain>
    </source>
</reference>
<feature type="compositionally biased region" description="Basic and acidic residues" evidence="5">
    <location>
        <begin position="17"/>
        <end position="54"/>
    </location>
</feature>
<dbReference type="PANTHER" id="PTHR31250:SF27">
    <property type="entry name" value="IQ DOMAIN-CONTAINING PROTEIN IQM5"/>
    <property type="match status" value="1"/>
</dbReference>
<dbReference type="InterPro" id="IPR044159">
    <property type="entry name" value="IQM"/>
</dbReference>
<evidence type="ECO:0000256" key="3">
    <source>
        <dbReference type="ARBA" id="ARBA00022490"/>
    </source>
</evidence>
<gene>
    <name evidence="6" type="ORF">AMS68_001727</name>
</gene>
<dbReference type="EMBL" id="CP051139">
    <property type="protein sequence ID" value="QIW96209.1"/>
    <property type="molecule type" value="Genomic_DNA"/>
</dbReference>
<feature type="compositionally biased region" description="Basic and acidic residues" evidence="5">
    <location>
        <begin position="463"/>
        <end position="499"/>
    </location>
</feature>
<keyword evidence="7" id="KW-1185">Reference proteome</keyword>
<feature type="compositionally biased region" description="Acidic residues" evidence="5">
    <location>
        <begin position="291"/>
        <end position="301"/>
    </location>
</feature>
<evidence type="ECO:0000256" key="2">
    <source>
        <dbReference type="ARBA" id="ARBA00004496"/>
    </source>
</evidence>
<dbReference type="PROSITE" id="PS50096">
    <property type="entry name" value="IQ"/>
    <property type="match status" value="1"/>
</dbReference>
<feature type="compositionally biased region" description="Basic and acidic residues" evidence="5">
    <location>
        <begin position="541"/>
        <end position="553"/>
    </location>
</feature>
<organism evidence="6 7">
    <name type="scientific">Peltaster fructicola</name>
    <dbReference type="NCBI Taxonomy" id="286661"/>
    <lineage>
        <taxon>Eukaryota</taxon>
        <taxon>Fungi</taxon>
        <taxon>Dikarya</taxon>
        <taxon>Ascomycota</taxon>
        <taxon>Pezizomycotina</taxon>
        <taxon>Dothideomycetes</taxon>
        <taxon>Dothideomycetes incertae sedis</taxon>
        <taxon>Peltaster</taxon>
    </lineage>
</organism>
<proteinExistence type="predicted"/>
<dbReference type="AlphaFoldDB" id="A0A6H0XNZ6"/>
<evidence type="ECO:0000313" key="7">
    <source>
        <dbReference type="Proteomes" id="UP000503462"/>
    </source>
</evidence>
<dbReference type="GO" id="GO:0005737">
    <property type="term" value="C:cytoplasm"/>
    <property type="evidence" value="ECO:0007669"/>
    <property type="project" value="UniProtKB-SubCell"/>
</dbReference>
<evidence type="ECO:0000256" key="4">
    <source>
        <dbReference type="ARBA" id="ARBA00023242"/>
    </source>
</evidence>
<dbReference type="OrthoDB" id="7344096at2759"/>
<keyword evidence="3" id="KW-0963">Cytoplasm</keyword>
<evidence type="ECO:0008006" key="8">
    <source>
        <dbReference type="Google" id="ProtNLM"/>
    </source>
</evidence>
<dbReference type="GO" id="GO:0005634">
    <property type="term" value="C:nucleus"/>
    <property type="evidence" value="ECO:0007669"/>
    <property type="project" value="UniProtKB-SubCell"/>
</dbReference>
<sequence>MSATSGPDHMSLPSPEVLREIERKQTERAQQIKERRARELAARPTEEIEDGRQRHAAEIIQRNFRGYRDRRVLKGHGLDPSTRWMEALKETKYNNTMKPRERNTSSPEARARWKKAGALAQRVGSDATSESEEDVQDDAERARIRENKKKLKKEREKYSKTIGLEYYLEAVDHKHRYGSSLRKYHEVWKTSDTKENFFYWLDHGEGKDVDLEERPRTRLDRECVRYLSREERKKYLVHIDKQGRFYWEKNGQLISTTTDFKDSYDGIVSSDDKTPTWREVTTGEADPPKPDEDDYSGDDDSISGMSTGSHEDKSKYTNNELHDAKGLAKLNHLSVNTITNNLMRKTTKKNTWIFVADTSFRLYIGIKQSGAFQHSSFLRGARVSAAGLIKIKDGQLRALSPLSGHYAPPVRNFKEFVKTVKQEGADLSRCSISRSYAILLGLEGYIGVKKQAKNMKQGVKDLFQPDEKRKREEAAKDKSKSAELERQHLAKEEDLKRQDTLGAKLMKKMSISPDDPQPRQSGGGPKREGSLGDRLLQKVSLKSDDDNAGKLQRETVANVDPQAGAGAAS</sequence>
<dbReference type="Proteomes" id="UP000503462">
    <property type="component" value="Chromosome 1"/>
</dbReference>
<feature type="region of interest" description="Disordered" evidence="5">
    <location>
        <begin position="459"/>
        <end position="569"/>
    </location>
</feature>
<evidence type="ECO:0000313" key="6">
    <source>
        <dbReference type="EMBL" id="QIW96209.1"/>
    </source>
</evidence>
<evidence type="ECO:0000256" key="5">
    <source>
        <dbReference type="SAM" id="MobiDB-lite"/>
    </source>
</evidence>
<keyword evidence="4" id="KW-0539">Nucleus</keyword>
<evidence type="ECO:0000256" key="1">
    <source>
        <dbReference type="ARBA" id="ARBA00004123"/>
    </source>
</evidence>
<feature type="region of interest" description="Disordered" evidence="5">
    <location>
        <begin position="271"/>
        <end position="316"/>
    </location>
</feature>
<comment type="subcellular location">
    <subcellularLocation>
        <location evidence="2">Cytoplasm</location>
    </subcellularLocation>
    <subcellularLocation>
        <location evidence="1">Nucleus</location>
    </subcellularLocation>
</comment>
<protein>
    <recommendedName>
        <fullName evidence="8">IQ domain-containing protein IQM6</fullName>
    </recommendedName>
</protein>
<name>A0A6H0XNZ6_9PEZI</name>
<feature type="region of interest" description="Disordered" evidence="5">
    <location>
        <begin position="1"/>
        <end position="54"/>
    </location>
</feature>
<feature type="region of interest" description="Disordered" evidence="5">
    <location>
        <begin position="95"/>
        <end position="140"/>
    </location>
</feature>